<protein>
    <submittedName>
        <fullName evidence="2">Uncharacterized protein</fullName>
    </submittedName>
</protein>
<keyword evidence="3" id="KW-1185">Reference proteome</keyword>
<dbReference type="EMBL" id="BGPR01006441">
    <property type="protein sequence ID" value="GBN19047.1"/>
    <property type="molecule type" value="Genomic_DNA"/>
</dbReference>
<proteinExistence type="predicted"/>
<dbReference type="AlphaFoldDB" id="A0A4Y2M030"/>
<evidence type="ECO:0000313" key="3">
    <source>
        <dbReference type="Proteomes" id="UP000499080"/>
    </source>
</evidence>
<accession>A0A4Y2M030</accession>
<comment type="caution">
    <text evidence="2">The sequence shown here is derived from an EMBL/GenBank/DDBJ whole genome shotgun (WGS) entry which is preliminary data.</text>
</comment>
<evidence type="ECO:0000256" key="1">
    <source>
        <dbReference type="SAM" id="MobiDB-lite"/>
    </source>
</evidence>
<feature type="compositionally biased region" description="Basic and acidic residues" evidence="1">
    <location>
        <begin position="28"/>
        <end position="46"/>
    </location>
</feature>
<sequence length="242" mass="26529">MSNARKLGGLEADQDSTYLPDWPYYVPRGREGDSLNHGHWNSEDPPRLPSWLVAGQRRLPGDEGRQCTSTWKCWRRPASASGDEEEPVPQPRSLGTSTGPPPRASKAVSALGRRLPGDEEGASATSAGDSEDLPQANISRPAKGAAGRRLPGDRRNVPQPPVLETVEDPPHPARPVLASVERPLPRKRPMDEWRTRLSGAVVPGWPKMAHGLQTEGEKCRRNSKMGRSQTPPRSIVILDLFI</sequence>
<dbReference type="Proteomes" id="UP000499080">
    <property type="component" value="Unassembled WGS sequence"/>
</dbReference>
<organism evidence="2 3">
    <name type="scientific">Araneus ventricosus</name>
    <name type="common">Orbweaver spider</name>
    <name type="synonym">Epeira ventricosa</name>
    <dbReference type="NCBI Taxonomy" id="182803"/>
    <lineage>
        <taxon>Eukaryota</taxon>
        <taxon>Metazoa</taxon>
        <taxon>Ecdysozoa</taxon>
        <taxon>Arthropoda</taxon>
        <taxon>Chelicerata</taxon>
        <taxon>Arachnida</taxon>
        <taxon>Araneae</taxon>
        <taxon>Araneomorphae</taxon>
        <taxon>Entelegynae</taxon>
        <taxon>Araneoidea</taxon>
        <taxon>Araneidae</taxon>
        <taxon>Araneus</taxon>
    </lineage>
</organism>
<reference evidence="2 3" key="1">
    <citation type="journal article" date="2019" name="Sci. Rep.">
        <title>Orb-weaving spider Araneus ventricosus genome elucidates the spidroin gene catalogue.</title>
        <authorList>
            <person name="Kono N."/>
            <person name="Nakamura H."/>
            <person name="Ohtoshi R."/>
            <person name="Moran D.A.P."/>
            <person name="Shinohara A."/>
            <person name="Yoshida Y."/>
            <person name="Fujiwara M."/>
            <person name="Mori M."/>
            <person name="Tomita M."/>
            <person name="Arakawa K."/>
        </authorList>
    </citation>
    <scope>NUCLEOTIDE SEQUENCE [LARGE SCALE GENOMIC DNA]</scope>
</reference>
<feature type="region of interest" description="Disordered" evidence="1">
    <location>
        <begin position="1"/>
        <end position="191"/>
    </location>
</feature>
<feature type="region of interest" description="Disordered" evidence="1">
    <location>
        <begin position="203"/>
        <end position="231"/>
    </location>
</feature>
<name>A0A4Y2M030_ARAVE</name>
<evidence type="ECO:0000313" key="2">
    <source>
        <dbReference type="EMBL" id="GBN19047.1"/>
    </source>
</evidence>
<gene>
    <name evidence="2" type="ORF">AVEN_73451_1</name>
</gene>